<comment type="caution">
    <text evidence="2">The sequence shown here is derived from an EMBL/GenBank/DDBJ whole genome shotgun (WGS) entry which is preliminary data.</text>
</comment>
<keyword evidence="2" id="KW-0808">Transferase</keyword>
<keyword evidence="3" id="KW-1185">Reference proteome</keyword>
<gene>
    <name evidence="2" type="ORF">C8E83_3122</name>
</gene>
<proteinExistence type="predicted"/>
<evidence type="ECO:0000259" key="1">
    <source>
        <dbReference type="PROSITE" id="PS51186"/>
    </source>
</evidence>
<protein>
    <submittedName>
        <fullName evidence="2">RimJ/RimL family protein N-acetyltransferase</fullName>
    </submittedName>
</protein>
<dbReference type="Pfam" id="PF13302">
    <property type="entry name" value="Acetyltransf_3"/>
    <property type="match status" value="1"/>
</dbReference>
<dbReference type="InterPro" id="IPR000182">
    <property type="entry name" value="GNAT_dom"/>
</dbReference>
<sequence length="177" mass="19504">MRGMDEPPVTLRARAAEDLDALYSLAADLDSWEERGPLGPAPLSRAEWEARQEAQAADGNVRFVIDVDGLAVGTIGLFDSDELARYAEIGIALVPEARGRGFGSAAIARVVEFGFVRRNLRRIHLQAISSNAAALRAYEKAGFVVEGRLREHAWVRGRYEDIVLMGLLRSEWEAARV</sequence>
<dbReference type="Gene3D" id="3.40.630.30">
    <property type="match status" value="1"/>
</dbReference>
<dbReference type="GO" id="GO:0016747">
    <property type="term" value="F:acyltransferase activity, transferring groups other than amino-acyl groups"/>
    <property type="evidence" value="ECO:0007669"/>
    <property type="project" value="InterPro"/>
</dbReference>
<feature type="domain" description="N-acetyltransferase" evidence="1">
    <location>
        <begin position="9"/>
        <end position="170"/>
    </location>
</feature>
<accession>A0A495IKJ9</accession>
<name>A0A495IKJ9_9MICO</name>
<evidence type="ECO:0000313" key="3">
    <source>
        <dbReference type="Proteomes" id="UP000280008"/>
    </source>
</evidence>
<dbReference type="SUPFAM" id="SSF55729">
    <property type="entry name" value="Acyl-CoA N-acyltransferases (Nat)"/>
    <property type="match status" value="1"/>
</dbReference>
<reference evidence="2 3" key="1">
    <citation type="submission" date="2018-10" db="EMBL/GenBank/DDBJ databases">
        <title>Sequencing the genomes of 1000 actinobacteria strains.</title>
        <authorList>
            <person name="Klenk H.-P."/>
        </authorList>
    </citation>
    <scope>NUCLEOTIDE SEQUENCE [LARGE SCALE GENOMIC DNA]</scope>
    <source>
        <strain evidence="2 3">DSM 17894</strain>
    </source>
</reference>
<dbReference type="EMBL" id="RBKS01000001">
    <property type="protein sequence ID" value="RKR75958.1"/>
    <property type="molecule type" value="Genomic_DNA"/>
</dbReference>
<dbReference type="PANTHER" id="PTHR43415">
    <property type="entry name" value="SPERMIDINE N(1)-ACETYLTRANSFERASE"/>
    <property type="match status" value="1"/>
</dbReference>
<dbReference type="AlphaFoldDB" id="A0A495IKJ9"/>
<dbReference type="InterPro" id="IPR016181">
    <property type="entry name" value="Acyl_CoA_acyltransferase"/>
</dbReference>
<evidence type="ECO:0000313" key="2">
    <source>
        <dbReference type="EMBL" id="RKR75958.1"/>
    </source>
</evidence>
<dbReference type="PANTHER" id="PTHR43415:SF3">
    <property type="entry name" value="GNAT-FAMILY ACETYLTRANSFERASE"/>
    <property type="match status" value="1"/>
</dbReference>
<dbReference type="Proteomes" id="UP000280008">
    <property type="component" value="Unassembled WGS sequence"/>
</dbReference>
<dbReference type="PROSITE" id="PS51186">
    <property type="entry name" value="GNAT"/>
    <property type="match status" value="1"/>
</dbReference>
<dbReference type="CDD" id="cd04301">
    <property type="entry name" value="NAT_SF"/>
    <property type="match status" value="1"/>
</dbReference>
<organism evidence="2 3">
    <name type="scientific">Frondihabitans australicus</name>
    <dbReference type="NCBI Taxonomy" id="386892"/>
    <lineage>
        <taxon>Bacteria</taxon>
        <taxon>Bacillati</taxon>
        <taxon>Actinomycetota</taxon>
        <taxon>Actinomycetes</taxon>
        <taxon>Micrococcales</taxon>
        <taxon>Microbacteriaceae</taxon>
        <taxon>Frondihabitans</taxon>
    </lineage>
</organism>